<evidence type="ECO:0000259" key="5">
    <source>
        <dbReference type="PROSITE" id="PS51005"/>
    </source>
</evidence>
<dbReference type="EMBL" id="PKPP01003139">
    <property type="protein sequence ID" value="PWA71075.1"/>
    <property type="molecule type" value="Genomic_DNA"/>
</dbReference>
<dbReference type="GO" id="GO:0006355">
    <property type="term" value="P:regulation of DNA-templated transcription"/>
    <property type="evidence" value="ECO:0007669"/>
    <property type="project" value="InterPro"/>
</dbReference>
<comment type="caution">
    <text evidence="6">The sequence shown here is derived from an EMBL/GenBank/DDBJ whole genome shotgun (WGS) entry which is preliminary data.</text>
</comment>
<organism evidence="6 7">
    <name type="scientific">Artemisia annua</name>
    <name type="common">Sweet wormwood</name>
    <dbReference type="NCBI Taxonomy" id="35608"/>
    <lineage>
        <taxon>Eukaryota</taxon>
        <taxon>Viridiplantae</taxon>
        <taxon>Streptophyta</taxon>
        <taxon>Embryophyta</taxon>
        <taxon>Tracheophyta</taxon>
        <taxon>Spermatophyta</taxon>
        <taxon>Magnoliopsida</taxon>
        <taxon>eudicotyledons</taxon>
        <taxon>Gunneridae</taxon>
        <taxon>Pentapetalae</taxon>
        <taxon>asterids</taxon>
        <taxon>campanulids</taxon>
        <taxon>Asterales</taxon>
        <taxon>Asteraceae</taxon>
        <taxon>Asteroideae</taxon>
        <taxon>Anthemideae</taxon>
        <taxon>Artemisiinae</taxon>
        <taxon>Artemisia</taxon>
    </lineage>
</organism>
<keyword evidence="7" id="KW-1185">Reference proteome</keyword>
<dbReference type="GO" id="GO:0003677">
    <property type="term" value="F:DNA binding"/>
    <property type="evidence" value="ECO:0007669"/>
    <property type="project" value="UniProtKB-KW"/>
</dbReference>
<evidence type="ECO:0000256" key="2">
    <source>
        <dbReference type="ARBA" id="ARBA00023125"/>
    </source>
</evidence>
<protein>
    <submittedName>
        <fullName evidence="6">NAC transcription factor 25</fullName>
    </submittedName>
</protein>
<evidence type="ECO:0000313" key="7">
    <source>
        <dbReference type="Proteomes" id="UP000245207"/>
    </source>
</evidence>
<dbReference type="PANTHER" id="PTHR31719">
    <property type="entry name" value="NAC TRANSCRIPTION FACTOR 56"/>
    <property type="match status" value="1"/>
</dbReference>
<dbReference type="SUPFAM" id="SSF101941">
    <property type="entry name" value="NAC domain"/>
    <property type="match status" value="1"/>
</dbReference>
<accession>A0A2U1NC38</accession>
<dbReference type="Gene3D" id="2.170.150.80">
    <property type="entry name" value="NAC domain"/>
    <property type="match status" value="1"/>
</dbReference>
<evidence type="ECO:0000256" key="1">
    <source>
        <dbReference type="ARBA" id="ARBA00023015"/>
    </source>
</evidence>
<keyword evidence="1" id="KW-0805">Transcription regulation</keyword>
<dbReference type="AlphaFoldDB" id="A0A2U1NC38"/>
<keyword evidence="3" id="KW-0804">Transcription</keyword>
<keyword evidence="4" id="KW-0539">Nucleus</keyword>
<evidence type="ECO:0000256" key="4">
    <source>
        <dbReference type="ARBA" id="ARBA00023242"/>
    </source>
</evidence>
<sequence>MAVRPVPLNSVYAPTNTDLIFILTQKLQNKPIPFDQVLHLDLYSNHPSTLLHNIQPAIKQTQEHVIYTPRYRVKGSSTQITRRVLGGKVGIWKQVSDFGYICEILGENAIGREMRFVFYEGDVDDVGVVRKTDWCMTEFITLNEDEGGFAICKVGEDAARAANGADMGREDELDRMFSKGRKWG</sequence>
<gene>
    <name evidence="6" type="ORF">CTI12_AA285160</name>
</gene>
<dbReference type="PROSITE" id="PS51005">
    <property type="entry name" value="NAC"/>
    <property type="match status" value="1"/>
</dbReference>
<proteinExistence type="predicted"/>
<evidence type="ECO:0000256" key="3">
    <source>
        <dbReference type="ARBA" id="ARBA00023163"/>
    </source>
</evidence>
<dbReference type="STRING" id="35608.A0A2U1NC38"/>
<dbReference type="PANTHER" id="PTHR31719:SF43">
    <property type="entry name" value="NAC TRANSCRIPTION FACTOR 56"/>
    <property type="match status" value="1"/>
</dbReference>
<dbReference type="InterPro" id="IPR036093">
    <property type="entry name" value="NAC_dom_sf"/>
</dbReference>
<name>A0A2U1NC38_ARTAN</name>
<feature type="domain" description="NAC" evidence="5">
    <location>
        <begin position="6"/>
        <end position="157"/>
    </location>
</feature>
<dbReference type="Pfam" id="PF02365">
    <property type="entry name" value="NAM"/>
    <property type="match status" value="1"/>
</dbReference>
<dbReference type="Proteomes" id="UP000245207">
    <property type="component" value="Unassembled WGS sequence"/>
</dbReference>
<keyword evidence="2" id="KW-0238">DNA-binding</keyword>
<reference evidence="6 7" key="1">
    <citation type="journal article" date="2018" name="Mol. Plant">
        <title>The genome of Artemisia annua provides insight into the evolution of Asteraceae family and artemisinin biosynthesis.</title>
        <authorList>
            <person name="Shen Q."/>
            <person name="Zhang L."/>
            <person name="Liao Z."/>
            <person name="Wang S."/>
            <person name="Yan T."/>
            <person name="Shi P."/>
            <person name="Liu M."/>
            <person name="Fu X."/>
            <person name="Pan Q."/>
            <person name="Wang Y."/>
            <person name="Lv Z."/>
            <person name="Lu X."/>
            <person name="Zhang F."/>
            <person name="Jiang W."/>
            <person name="Ma Y."/>
            <person name="Chen M."/>
            <person name="Hao X."/>
            <person name="Li L."/>
            <person name="Tang Y."/>
            <person name="Lv G."/>
            <person name="Zhou Y."/>
            <person name="Sun X."/>
            <person name="Brodelius P.E."/>
            <person name="Rose J.K.C."/>
            <person name="Tang K."/>
        </authorList>
    </citation>
    <scope>NUCLEOTIDE SEQUENCE [LARGE SCALE GENOMIC DNA]</scope>
    <source>
        <strain evidence="7">cv. Huhao1</strain>
        <tissue evidence="6">Leaf</tissue>
    </source>
</reference>
<evidence type="ECO:0000313" key="6">
    <source>
        <dbReference type="EMBL" id="PWA71075.1"/>
    </source>
</evidence>
<dbReference type="InterPro" id="IPR003441">
    <property type="entry name" value="NAC-dom"/>
</dbReference>